<dbReference type="AlphaFoldDB" id="A0ABD1ZQK2"/>
<keyword evidence="2" id="KW-1185">Reference proteome</keyword>
<organism evidence="1 2">
    <name type="scientific">Riccia fluitans</name>
    <dbReference type="NCBI Taxonomy" id="41844"/>
    <lineage>
        <taxon>Eukaryota</taxon>
        <taxon>Viridiplantae</taxon>
        <taxon>Streptophyta</taxon>
        <taxon>Embryophyta</taxon>
        <taxon>Marchantiophyta</taxon>
        <taxon>Marchantiopsida</taxon>
        <taxon>Marchantiidae</taxon>
        <taxon>Marchantiales</taxon>
        <taxon>Ricciaceae</taxon>
        <taxon>Riccia</taxon>
    </lineage>
</organism>
<protein>
    <submittedName>
        <fullName evidence="1">Uncharacterized protein</fullName>
    </submittedName>
</protein>
<dbReference type="Proteomes" id="UP001605036">
    <property type="component" value="Unassembled WGS sequence"/>
</dbReference>
<accession>A0ABD1ZQK2</accession>
<reference evidence="1 2" key="1">
    <citation type="submission" date="2024-09" db="EMBL/GenBank/DDBJ databases">
        <title>Chromosome-scale assembly of Riccia fluitans.</title>
        <authorList>
            <person name="Paukszto L."/>
            <person name="Sawicki J."/>
            <person name="Karawczyk K."/>
            <person name="Piernik-Szablinska J."/>
            <person name="Szczecinska M."/>
            <person name="Mazdziarz M."/>
        </authorList>
    </citation>
    <scope>NUCLEOTIDE SEQUENCE [LARGE SCALE GENOMIC DNA]</scope>
    <source>
        <strain evidence="1">Rf_01</strain>
        <tissue evidence="1">Aerial parts of the thallus</tissue>
    </source>
</reference>
<name>A0ABD1ZQK2_9MARC</name>
<comment type="caution">
    <text evidence="1">The sequence shown here is derived from an EMBL/GenBank/DDBJ whole genome shotgun (WGS) entry which is preliminary data.</text>
</comment>
<proteinExistence type="predicted"/>
<gene>
    <name evidence="1" type="ORF">R1flu_021645</name>
</gene>
<evidence type="ECO:0000313" key="1">
    <source>
        <dbReference type="EMBL" id="KAL2653517.1"/>
    </source>
</evidence>
<sequence length="112" mass="12535">MRKRMPGPRNVEAAPKHTSIQALLPTFYSQRDPGGQHQPAVSNTDLIPMIPLLPNSLGDSISFPNLRVHDCGALIWFSFFYLLWFEVDTLVRLALLSLTAGRILSAPPDDHR</sequence>
<evidence type="ECO:0000313" key="2">
    <source>
        <dbReference type="Proteomes" id="UP001605036"/>
    </source>
</evidence>
<dbReference type="EMBL" id="JBHFFA010000001">
    <property type="protein sequence ID" value="KAL2653517.1"/>
    <property type="molecule type" value="Genomic_DNA"/>
</dbReference>